<organism evidence="1 2">
    <name type="scientific">Rhodococcus tibetensis</name>
    <dbReference type="NCBI Taxonomy" id="2965064"/>
    <lineage>
        <taxon>Bacteria</taxon>
        <taxon>Bacillati</taxon>
        <taxon>Actinomycetota</taxon>
        <taxon>Actinomycetes</taxon>
        <taxon>Mycobacteriales</taxon>
        <taxon>Nocardiaceae</taxon>
        <taxon>Rhodococcus</taxon>
    </lineage>
</organism>
<protein>
    <submittedName>
        <fullName evidence="1">Uncharacterized protein</fullName>
    </submittedName>
</protein>
<evidence type="ECO:0000313" key="2">
    <source>
        <dbReference type="Proteomes" id="UP001524501"/>
    </source>
</evidence>
<evidence type="ECO:0000313" key="1">
    <source>
        <dbReference type="EMBL" id="MCQ4120585.1"/>
    </source>
</evidence>
<gene>
    <name evidence="1" type="ORF">NOF53_15630</name>
</gene>
<accession>A0ABT1QFQ2</accession>
<keyword evidence="2" id="KW-1185">Reference proteome</keyword>
<dbReference type="EMBL" id="JANFQF010000012">
    <property type="protein sequence ID" value="MCQ4120585.1"/>
    <property type="molecule type" value="Genomic_DNA"/>
</dbReference>
<dbReference type="Proteomes" id="UP001524501">
    <property type="component" value="Unassembled WGS sequence"/>
</dbReference>
<proteinExistence type="predicted"/>
<comment type="caution">
    <text evidence="1">The sequence shown here is derived from an EMBL/GenBank/DDBJ whole genome shotgun (WGS) entry which is preliminary data.</text>
</comment>
<reference evidence="1 2" key="1">
    <citation type="submission" date="2022-07" db="EMBL/GenBank/DDBJ databases">
        <title>Degradation activity of malathion, p-nitrophenol and potential low-temperature adaptation strategy of Rhodococcus sp. FXJ9.536.</title>
        <authorList>
            <person name="Huang J."/>
            <person name="Huang Y."/>
        </authorList>
    </citation>
    <scope>NUCLEOTIDE SEQUENCE [LARGE SCALE GENOMIC DNA]</scope>
    <source>
        <strain evidence="1 2">FXJ9.536</strain>
    </source>
</reference>
<name>A0ABT1QFQ2_9NOCA</name>
<sequence length="67" mass="7033">MALGVMPLLAKDLHPLTVQALLTHPQPSLTVEGRQVSIVAWLTGSAGTAADIEQVIDVITAAEWESA</sequence>
<dbReference type="RefSeq" id="WP_255970219.1">
    <property type="nucleotide sequence ID" value="NZ_JANFQF010000012.1"/>
</dbReference>